<reference evidence="1 2" key="1">
    <citation type="submission" date="2016-06" db="EMBL/GenBank/DDBJ databases">
        <authorList>
            <person name="Kjaerup R.B."/>
            <person name="Dalgaard T.S."/>
            <person name="Juul-Madsen H.R."/>
        </authorList>
    </citation>
    <scope>NUCLEOTIDE SEQUENCE [LARGE SCALE GENOMIC DNA]</scope>
    <source>
        <strain evidence="1 2">852002-51834_SCH5396731</strain>
    </source>
</reference>
<dbReference type="Proteomes" id="UP000091914">
    <property type="component" value="Unassembled WGS sequence"/>
</dbReference>
<accession>A0A1A0V6V9</accession>
<dbReference type="EMBL" id="LZSX01000099">
    <property type="protein sequence ID" value="OBB78964.1"/>
    <property type="molecule type" value="Genomic_DNA"/>
</dbReference>
<organism evidence="1 2">
    <name type="scientific">Mycobacterium colombiense</name>
    <dbReference type="NCBI Taxonomy" id="339268"/>
    <lineage>
        <taxon>Bacteria</taxon>
        <taxon>Bacillati</taxon>
        <taxon>Actinomycetota</taxon>
        <taxon>Actinomycetes</taxon>
        <taxon>Mycobacteriales</taxon>
        <taxon>Mycobacteriaceae</taxon>
        <taxon>Mycobacterium</taxon>
        <taxon>Mycobacterium avium complex (MAC)</taxon>
    </lineage>
</organism>
<gene>
    <name evidence="1" type="ORF">A5760_21465</name>
</gene>
<dbReference type="SUPFAM" id="SSF54909">
    <property type="entry name" value="Dimeric alpha+beta barrel"/>
    <property type="match status" value="2"/>
</dbReference>
<name>A0A1A0V6V9_9MYCO</name>
<proteinExistence type="predicted"/>
<evidence type="ECO:0000313" key="1">
    <source>
        <dbReference type="EMBL" id="OBB78964.1"/>
    </source>
</evidence>
<sequence length="223" mass="24096">MTGGATGALPRTKRGWIVYARSTTIQAQPSSIDAGIAHVRDEAMPALQGMPGCVGVSLLVDRRSGRCIATSAWESDESMRASGDTVTPIRDRASEMFGGTADVEQWEIAVLHRDHRAPDGAGVRATWVKVPPETMDQGIEYYKSSVLPQLEGLDGFCSASLLIDRASGRGVSSATFDSIEAMERNRDQATALKDSSMQEARAEELDECEFELALAHLRVPELV</sequence>
<protein>
    <recommendedName>
        <fullName evidence="3">ABM domain-containing protein</fullName>
    </recommendedName>
</protein>
<comment type="caution">
    <text evidence="1">The sequence shown here is derived from an EMBL/GenBank/DDBJ whole genome shotgun (WGS) entry which is preliminary data.</text>
</comment>
<evidence type="ECO:0008006" key="3">
    <source>
        <dbReference type="Google" id="ProtNLM"/>
    </source>
</evidence>
<dbReference type="AlphaFoldDB" id="A0A1A0V6V9"/>
<evidence type="ECO:0000313" key="2">
    <source>
        <dbReference type="Proteomes" id="UP000091914"/>
    </source>
</evidence>
<dbReference type="InterPro" id="IPR011008">
    <property type="entry name" value="Dimeric_a/b-barrel"/>
</dbReference>
<dbReference type="OrthoDB" id="5182530at2"/>